<proteinExistence type="predicted"/>
<dbReference type="AlphaFoldDB" id="A0A1Z5AWX5"/>
<gene>
    <name evidence="2" type="ORF">BN424_mp0038</name>
</gene>
<organism evidence="2">
    <name type="scientific">Carnobacterium maltaromaticum</name>
    <name type="common">Carnobacterium piscicola</name>
    <dbReference type="NCBI Taxonomy" id="2751"/>
    <lineage>
        <taxon>Bacteria</taxon>
        <taxon>Bacillati</taxon>
        <taxon>Bacillota</taxon>
        <taxon>Bacilli</taxon>
        <taxon>Lactobacillales</taxon>
        <taxon>Carnobacteriaceae</taxon>
        <taxon>Carnobacterium</taxon>
    </lineage>
</organism>
<accession>A0A1Z5AWX5</accession>
<feature type="signal peptide" evidence="1">
    <location>
        <begin position="1"/>
        <end position="31"/>
    </location>
</feature>
<evidence type="ECO:0008006" key="3">
    <source>
        <dbReference type="Google" id="ProtNLM"/>
    </source>
</evidence>
<feature type="chain" id="PRO_5013029341" description="DUF5626 domain-containing protein" evidence="1">
    <location>
        <begin position="32"/>
        <end position="165"/>
    </location>
</feature>
<evidence type="ECO:0000256" key="1">
    <source>
        <dbReference type="SAM" id="SignalP"/>
    </source>
</evidence>
<protein>
    <recommendedName>
        <fullName evidence="3">DUF5626 domain-containing protein</fullName>
    </recommendedName>
</protein>
<keyword evidence="1" id="KW-0732">Signal</keyword>
<dbReference type="EMBL" id="LN846931">
    <property type="protein sequence ID" value="CRI06580.1"/>
    <property type="molecule type" value="Genomic_DNA"/>
</dbReference>
<name>A0A1Z5AWX5_CARML</name>
<evidence type="ECO:0000313" key="2">
    <source>
        <dbReference type="EMBL" id="CRI06580.1"/>
    </source>
</evidence>
<reference evidence="2" key="2">
    <citation type="submission" date="2015-04" db="EMBL/GenBank/DDBJ databases">
        <title>Carnobacterium maltaromaticum LMA28 plasmids.</title>
        <authorList>
            <person name="Cailliez-Grimal C."/>
            <person name="Iskandar C."/>
        </authorList>
    </citation>
    <scope>NUCLEOTIDE SEQUENCE [LARGE SCALE GENOMIC DNA]</scope>
    <source>
        <strain evidence="2">LMA28</strain>
        <plasmid evidence="2">megaplasmid</plasmid>
    </source>
</reference>
<reference evidence="2" key="1">
    <citation type="submission" date="2015-04" db="EMBL/GenBank/DDBJ databases">
        <title>Carnobacterium maltaromaticum LMA28 complete chromosome sequence.</title>
        <authorList>
            <person name="Borges F."/>
            <person name="Cailliez-Grimal C."/>
        </authorList>
    </citation>
    <scope>NUCLEOTIDE SEQUENCE [LARGE SCALE GENOMIC DNA]</scope>
    <source>
        <strain evidence="2">LMA28</strain>
        <plasmid evidence="2">megaplasmid</plasmid>
    </source>
</reference>
<dbReference type="RefSeq" id="WP_176455251.1">
    <property type="nucleotide sequence ID" value="NZ_LN846931.1"/>
</dbReference>
<sequence>MKKNIVSLIFMLSTLSVIVLPSFSGNTVAHADESNNSDVIIYDKFGIEVSPEISSNLVTRAVVPPTTVKWLNNSASYQSENFSGSGTRYSGISFSSSTTNNFRLTFRLGGFGVNTIANPGNPSNVSQRYNLPLSGSPYTINTSGYFYFLVDNPRTGQNYHVQGIQ</sequence>
<keyword evidence="2" id="KW-0614">Plasmid</keyword>
<geneLocation type="plasmid" evidence="2">
    <name>megaplasmid</name>
</geneLocation>